<comment type="caution">
    <text evidence="1">The sequence shown here is derived from an EMBL/GenBank/DDBJ whole genome shotgun (WGS) entry which is preliminary data.</text>
</comment>
<name>A0A9W6GPP3_9FUSO</name>
<dbReference type="EMBL" id="BSDY01000023">
    <property type="protein sequence ID" value="GLI57761.1"/>
    <property type="molecule type" value="Genomic_DNA"/>
</dbReference>
<dbReference type="RefSeq" id="WP_281837436.1">
    <property type="nucleotide sequence ID" value="NZ_BSDY01000023.1"/>
</dbReference>
<organism evidence="1 2">
    <name type="scientific">Propionigenium maris DSM 9537</name>
    <dbReference type="NCBI Taxonomy" id="1123000"/>
    <lineage>
        <taxon>Bacteria</taxon>
        <taxon>Fusobacteriati</taxon>
        <taxon>Fusobacteriota</taxon>
        <taxon>Fusobacteriia</taxon>
        <taxon>Fusobacteriales</taxon>
        <taxon>Fusobacteriaceae</taxon>
        <taxon>Propionigenium</taxon>
    </lineage>
</organism>
<accession>A0A9W6GPP3</accession>
<keyword evidence="2" id="KW-1185">Reference proteome</keyword>
<protein>
    <submittedName>
        <fullName evidence="1">Uncharacterized protein</fullName>
    </submittedName>
</protein>
<dbReference type="Proteomes" id="UP001144471">
    <property type="component" value="Unassembled WGS sequence"/>
</dbReference>
<evidence type="ECO:0000313" key="1">
    <source>
        <dbReference type="EMBL" id="GLI57761.1"/>
    </source>
</evidence>
<proteinExistence type="predicted"/>
<evidence type="ECO:0000313" key="2">
    <source>
        <dbReference type="Proteomes" id="UP001144471"/>
    </source>
</evidence>
<reference evidence="1" key="1">
    <citation type="submission" date="2022-12" db="EMBL/GenBank/DDBJ databases">
        <title>Reference genome sequencing for broad-spectrum identification of bacterial and archaeal isolates by mass spectrometry.</title>
        <authorList>
            <person name="Sekiguchi Y."/>
            <person name="Tourlousse D.M."/>
        </authorList>
    </citation>
    <scope>NUCLEOTIDE SEQUENCE</scope>
    <source>
        <strain evidence="1">10succ1</strain>
    </source>
</reference>
<sequence length="93" mass="10858">MQIGDKLSLDGSKIKFVVKALSARYAICVKNQFGRAVYTIIDRKERIRSTNNMVFNSYDYLKQEDIDKCLQDLENGDVGLSMRNKYKLEDWIK</sequence>
<dbReference type="AlphaFoldDB" id="A0A9W6GPP3"/>
<gene>
    <name evidence="1" type="ORF">PM10SUCC1_32750</name>
</gene>